<organism evidence="12 13">
    <name type="scientific">Hansschlegelia beijingensis</name>
    <dbReference type="NCBI Taxonomy" id="1133344"/>
    <lineage>
        <taxon>Bacteria</taxon>
        <taxon>Pseudomonadati</taxon>
        <taxon>Pseudomonadota</taxon>
        <taxon>Alphaproteobacteria</taxon>
        <taxon>Hyphomicrobiales</taxon>
        <taxon>Methylopilaceae</taxon>
        <taxon>Hansschlegelia</taxon>
    </lineage>
</organism>
<comment type="similarity">
    <text evidence="2 10">Belongs to the disproportionating enzyme family.</text>
</comment>
<proteinExistence type="inferred from homology"/>
<keyword evidence="5 10" id="KW-0328">Glycosyltransferase</keyword>
<feature type="region of interest" description="Disordered" evidence="11">
    <location>
        <begin position="649"/>
        <end position="695"/>
    </location>
</feature>
<dbReference type="InterPro" id="IPR017853">
    <property type="entry name" value="GH"/>
</dbReference>
<evidence type="ECO:0000256" key="3">
    <source>
        <dbReference type="ARBA" id="ARBA00012560"/>
    </source>
</evidence>
<dbReference type="EMBL" id="JACIDR010000001">
    <property type="protein sequence ID" value="MBB3971747.1"/>
    <property type="molecule type" value="Genomic_DNA"/>
</dbReference>
<dbReference type="AlphaFoldDB" id="A0A7W6GEC2"/>
<evidence type="ECO:0000256" key="10">
    <source>
        <dbReference type="RuleBase" id="RU361207"/>
    </source>
</evidence>
<keyword evidence="13" id="KW-1185">Reference proteome</keyword>
<reference evidence="12 13" key="1">
    <citation type="submission" date="2020-08" db="EMBL/GenBank/DDBJ databases">
        <title>Genomic Encyclopedia of Type Strains, Phase IV (KMG-IV): sequencing the most valuable type-strain genomes for metagenomic binning, comparative biology and taxonomic classification.</title>
        <authorList>
            <person name="Goeker M."/>
        </authorList>
    </citation>
    <scope>NUCLEOTIDE SEQUENCE [LARGE SCALE GENOMIC DNA]</scope>
    <source>
        <strain evidence="12 13">DSM 25481</strain>
    </source>
</reference>
<protein>
    <recommendedName>
        <fullName evidence="4 10">4-alpha-glucanotransferase</fullName>
        <ecNumber evidence="3 10">2.4.1.25</ecNumber>
    </recommendedName>
    <alternativeName>
        <fullName evidence="8 10">Amylomaltase</fullName>
    </alternativeName>
    <alternativeName>
        <fullName evidence="9 10">Disproportionating enzyme</fullName>
    </alternativeName>
</protein>
<evidence type="ECO:0000256" key="5">
    <source>
        <dbReference type="ARBA" id="ARBA00022676"/>
    </source>
</evidence>
<keyword evidence="7 10" id="KW-0119">Carbohydrate metabolism</keyword>
<keyword evidence="6 10" id="KW-0808">Transferase</keyword>
<comment type="caution">
    <text evidence="12">The sequence shown here is derived from an EMBL/GenBank/DDBJ whole genome shotgun (WGS) entry which is preliminary data.</text>
</comment>
<dbReference type="GO" id="GO:0004134">
    <property type="term" value="F:4-alpha-glucanotransferase activity"/>
    <property type="evidence" value="ECO:0007669"/>
    <property type="project" value="UniProtKB-EC"/>
</dbReference>
<dbReference type="RefSeq" id="WP_183393598.1">
    <property type="nucleotide sequence ID" value="NZ_JACIDR010000001.1"/>
</dbReference>
<dbReference type="Gene3D" id="3.20.20.80">
    <property type="entry name" value="Glycosidases"/>
    <property type="match status" value="1"/>
</dbReference>
<dbReference type="SUPFAM" id="SSF51445">
    <property type="entry name" value="(Trans)glycosidases"/>
    <property type="match status" value="1"/>
</dbReference>
<dbReference type="NCBIfam" id="TIGR00217">
    <property type="entry name" value="malQ"/>
    <property type="match status" value="1"/>
</dbReference>
<name>A0A7W6GEC2_9HYPH</name>
<dbReference type="GO" id="GO:0005975">
    <property type="term" value="P:carbohydrate metabolic process"/>
    <property type="evidence" value="ECO:0007669"/>
    <property type="project" value="InterPro"/>
</dbReference>
<evidence type="ECO:0000313" key="13">
    <source>
        <dbReference type="Proteomes" id="UP000528964"/>
    </source>
</evidence>
<comment type="catalytic activity">
    <reaction evidence="1 10">
        <text>Transfers a segment of a (1-&gt;4)-alpha-D-glucan to a new position in an acceptor, which may be glucose or a (1-&gt;4)-alpha-D-glucan.</text>
        <dbReference type="EC" id="2.4.1.25"/>
    </reaction>
</comment>
<evidence type="ECO:0000256" key="11">
    <source>
        <dbReference type="SAM" id="MobiDB-lite"/>
    </source>
</evidence>
<dbReference type="Proteomes" id="UP000528964">
    <property type="component" value="Unassembled WGS sequence"/>
</dbReference>
<sequence length="695" mass="74071">MSKDDLVSKVATRVGFAVDWTDQAGEQQTVAPDALRRLLDAMDLPCGTDADAQDSLNRLDQIDRTPEPLVTAPVGQSFALKARPNAPARFVREDGATFDLTLGEAPGGLALMRPVLEPGYHRLEVGDQVVTIAAAPTCGRSILDAGGGRRMWGVAAQVYGLPRRGDGGIGDMGGVAALADTLGRAGADALALSPLHAGFSADPHHFGPYSPSSRLFLNPLNADPEFLFGEDRVAEAIEASGVGDTRRAGEGAGLIDWPTAAAAKLATLRTLFESFRAFDQAQQPGGRLALDFAAFRKEGGELLEQHARFEALHAERFGADPSQWDWRSWPEPLRDPDSPEVAAFAARAAGEVDFHSFMQWIADRSLAAAQKAARDSGMSIGLISDLAVGMDAGGSHAWSRHRDVLVGLSVGSPPDLFNPNGQSWGLATFSPLALRATGFAPFLATLRACMRHAGGVRIDHVMGLTRLWMAPDGARATEGAYLSLPLDDMLRLIALESHRHGAVVVGEDLGTVPEGFRERLAEAGVAGMRVLQFERDERRFFAPSAYPPEALAMSTTHDLPTTAGWWSGADIKLKASIPGDQFGDDEAGAAAQRATDRPLLWATFREAGAAEGEPPAPDDTGPVVDAAIRFLSATPSRLVLLPLEDALGQTEQPNLPGTLDEHPNWRRRLPAPAPQLLAEPDAAGRLSALDRRRSS</sequence>
<accession>A0A7W6GEC2</accession>
<evidence type="ECO:0000256" key="9">
    <source>
        <dbReference type="ARBA" id="ARBA00031501"/>
    </source>
</evidence>
<evidence type="ECO:0000313" key="12">
    <source>
        <dbReference type="EMBL" id="MBB3971747.1"/>
    </source>
</evidence>
<dbReference type="Pfam" id="PF02446">
    <property type="entry name" value="Glyco_hydro_77"/>
    <property type="match status" value="1"/>
</dbReference>
<evidence type="ECO:0000256" key="4">
    <source>
        <dbReference type="ARBA" id="ARBA00020295"/>
    </source>
</evidence>
<dbReference type="EC" id="2.4.1.25" evidence="3 10"/>
<evidence type="ECO:0000256" key="2">
    <source>
        <dbReference type="ARBA" id="ARBA00005684"/>
    </source>
</evidence>
<evidence type="ECO:0000256" key="6">
    <source>
        <dbReference type="ARBA" id="ARBA00022679"/>
    </source>
</evidence>
<gene>
    <name evidence="12" type="ORF">GGR24_000380</name>
</gene>
<evidence type="ECO:0000256" key="7">
    <source>
        <dbReference type="ARBA" id="ARBA00023277"/>
    </source>
</evidence>
<evidence type="ECO:0000256" key="8">
    <source>
        <dbReference type="ARBA" id="ARBA00031423"/>
    </source>
</evidence>
<evidence type="ECO:0000256" key="1">
    <source>
        <dbReference type="ARBA" id="ARBA00000439"/>
    </source>
</evidence>
<dbReference type="PANTHER" id="PTHR32438">
    <property type="entry name" value="4-ALPHA-GLUCANOTRANSFERASE DPE1, CHLOROPLASTIC/AMYLOPLASTIC"/>
    <property type="match status" value="1"/>
</dbReference>
<dbReference type="InterPro" id="IPR003385">
    <property type="entry name" value="Glyco_hydro_77"/>
</dbReference>
<dbReference type="PANTHER" id="PTHR32438:SF5">
    <property type="entry name" value="4-ALPHA-GLUCANOTRANSFERASE DPE1, CHLOROPLASTIC_AMYLOPLASTIC"/>
    <property type="match status" value="1"/>
</dbReference>